<evidence type="ECO:0000313" key="1">
    <source>
        <dbReference type="EMBL" id="MBA0592032.1"/>
    </source>
</evidence>
<evidence type="ECO:0000313" key="2">
    <source>
        <dbReference type="Proteomes" id="UP000593578"/>
    </source>
</evidence>
<proteinExistence type="predicted"/>
<sequence length="87" mass="9598">MYGVSGVEHADGEFSLLEGDVKKSVVNVYANLDKPLILKVIINGNIQRMEYESLPVVCFSYGNYGHNKDSCPHSLKTSASWRSGFVS</sequence>
<organism evidence="1 2">
    <name type="scientific">Gossypium raimondii</name>
    <name type="common">Peruvian cotton</name>
    <name type="synonym">Gossypium klotzschianum subsp. raimondii</name>
    <dbReference type="NCBI Taxonomy" id="29730"/>
    <lineage>
        <taxon>Eukaryota</taxon>
        <taxon>Viridiplantae</taxon>
        <taxon>Streptophyta</taxon>
        <taxon>Embryophyta</taxon>
        <taxon>Tracheophyta</taxon>
        <taxon>Spermatophyta</taxon>
        <taxon>Magnoliopsida</taxon>
        <taxon>eudicotyledons</taxon>
        <taxon>Gunneridae</taxon>
        <taxon>Pentapetalae</taxon>
        <taxon>rosids</taxon>
        <taxon>malvids</taxon>
        <taxon>Malvales</taxon>
        <taxon>Malvaceae</taxon>
        <taxon>Malvoideae</taxon>
        <taxon>Gossypium</taxon>
    </lineage>
</organism>
<reference evidence="1 2" key="1">
    <citation type="journal article" date="2019" name="Genome Biol. Evol.">
        <title>Insights into the evolution of the New World diploid cottons (Gossypium, subgenus Houzingenia) based on genome sequencing.</title>
        <authorList>
            <person name="Grover C.E."/>
            <person name="Arick M.A. 2nd"/>
            <person name="Thrash A."/>
            <person name="Conover J.L."/>
            <person name="Sanders W.S."/>
            <person name="Peterson D.G."/>
            <person name="Frelichowski J.E."/>
            <person name="Scheffler J.A."/>
            <person name="Scheffler B.E."/>
            <person name="Wendel J.F."/>
        </authorList>
    </citation>
    <scope>NUCLEOTIDE SEQUENCE [LARGE SCALE GENOMIC DNA]</scope>
    <source>
        <strain evidence="1">8</strain>
        <tissue evidence="1">Leaf</tissue>
    </source>
</reference>
<dbReference type="EMBL" id="JABEZZ010000008">
    <property type="protein sequence ID" value="MBA0592032.1"/>
    <property type="molecule type" value="Genomic_DNA"/>
</dbReference>
<protein>
    <recommendedName>
        <fullName evidence="3">Zinc knuckle CX2CX4HX4C domain-containing protein</fullName>
    </recommendedName>
</protein>
<dbReference type="Proteomes" id="UP000593578">
    <property type="component" value="Unassembled WGS sequence"/>
</dbReference>
<evidence type="ECO:0008006" key="3">
    <source>
        <dbReference type="Google" id="ProtNLM"/>
    </source>
</evidence>
<dbReference type="AlphaFoldDB" id="A0A7J8PT41"/>
<gene>
    <name evidence="1" type="ORF">Gorai_009020</name>
</gene>
<name>A0A7J8PT41_GOSRA</name>
<accession>A0A7J8PT41</accession>
<comment type="caution">
    <text evidence="1">The sequence shown here is derived from an EMBL/GenBank/DDBJ whole genome shotgun (WGS) entry which is preliminary data.</text>
</comment>